<evidence type="ECO:0000313" key="4">
    <source>
        <dbReference type="Proteomes" id="UP000321419"/>
    </source>
</evidence>
<keyword evidence="2" id="KW-0449">Lipoprotein</keyword>
<dbReference type="EMBL" id="BJUM01000007">
    <property type="protein sequence ID" value="GEK54054.1"/>
    <property type="molecule type" value="Genomic_DNA"/>
</dbReference>
<feature type="chain" id="PRO_5022247612" description="Multidrug transporter" evidence="2">
    <location>
        <begin position="29"/>
        <end position="503"/>
    </location>
</feature>
<dbReference type="PANTHER" id="PTHR30203">
    <property type="entry name" value="OUTER MEMBRANE CATION EFFLUX PROTEIN"/>
    <property type="match status" value="1"/>
</dbReference>
<dbReference type="RefSeq" id="WP_089348460.1">
    <property type="nucleotide sequence ID" value="NZ_BJUM01000007.1"/>
</dbReference>
<keyword evidence="2" id="KW-0564">Palmitate</keyword>
<comment type="similarity">
    <text evidence="1 2">Belongs to the outer membrane factor (OMF) (TC 1.B.17) family.</text>
</comment>
<dbReference type="InterPro" id="IPR003423">
    <property type="entry name" value="OMP_efflux"/>
</dbReference>
<dbReference type="SUPFAM" id="SSF56954">
    <property type="entry name" value="Outer membrane efflux proteins (OEP)"/>
    <property type="match status" value="1"/>
</dbReference>
<sequence length="503" mass="54987">MPVQNISKKLFKYSQHTAVALVSAAVLAGCVVGPSFKEPNININSENIKPTAYFAQESQSEHSESTWNWWSILNDPILTKLEQKAQLGNLDLQLASSRIDQSRAALGIASADRLPSVSAGFDYKREGLSENGKFVALGAPSDPDNFWQLGFDASWELDLWGRNKRIEEGAVAILQASVYAREAARVSLAGEVAKTYLLLRSVQTQLNITLENKTIAERVLKLAQSREKNGVSTRFETISAKAELATINAALPEQTQRRNVLMNALALLVGEKPRALNALLAERIASPVMPSEIPAAIPSEFVKRRPDILQAQANLHSAVAAIGAAEANFYPRITLTGSLGVEGYAQSDLSTWDSRVFSVGPNVYLPIFQGGRLKSQLKLTKEREKNAALTYRQTVLKAWHEVDNAVDGWAAQQSHHHKVEIAHNFNKQALQTIERAYLQGVADYLSVLTAQRNLLTSQTKLNNSATNASIALVNLYKSLGGGWNPDALAKSGFETMSVKAEGE</sequence>
<name>A0A510XSP7_9GAMM</name>
<protein>
    <recommendedName>
        <fullName evidence="5">Multidrug transporter</fullName>
    </recommendedName>
</protein>
<keyword evidence="4" id="KW-1185">Reference proteome</keyword>
<dbReference type="InterPro" id="IPR010131">
    <property type="entry name" value="MdtP/NodT-like"/>
</dbReference>
<gene>
    <name evidence="3" type="ORF">PES01_08990</name>
</gene>
<dbReference type="Pfam" id="PF02321">
    <property type="entry name" value="OEP"/>
    <property type="match status" value="2"/>
</dbReference>
<dbReference type="NCBIfam" id="TIGR01845">
    <property type="entry name" value="outer_NodT"/>
    <property type="match status" value="1"/>
</dbReference>
<keyword evidence="2" id="KW-1134">Transmembrane beta strand</keyword>
<dbReference type="OrthoDB" id="9770517at2"/>
<evidence type="ECO:0000256" key="1">
    <source>
        <dbReference type="ARBA" id="ARBA00007613"/>
    </source>
</evidence>
<keyword evidence="2" id="KW-0732">Signal</keyword>
<feature type="signal peptide" evidence="2">
    <location>
        <begin position="1"/>
        <end position="28"/>
    </location>
</feature>
<dbReference type="GO" id="GO:0015562">
    <property type="term" value="F:efflux transmembrane transporter activity"/>
    <property type="evidence" value="ECO:0007669"/>
    <property type="project" value="InterPro"/>
</dbReference>
<proteinExistence type="inferred from homology"/>
<comment type="subcellular location">
    <subcellularLocation>
        <location evidence="2">Cell outer membrane</location>
        <topology evidence="2">Lipid-anchor</topology>
    </subcellularLocation>
</comment>
<accession>A0A510XSP7</accession>
<dbReference type="Gene3D" id="1.20.1600.10">
    <property type="entry name" value="Outer membrane efflux proteins (OEP)"/>
    <property type="match status" value="1"/>
</dbReference>
<keyword evidence="2" id="KW-0472">Membrane</keyword>
<reference evidence="3 4" key="1">
    <citation type="submission" date="2019-07" db="EMBL/GenBank/DDBJ databases">
        <title>Whole genome shotgun sequence of Pseudoalteromonas espejiana NBRC 102222.</title>
        <authorList>
            <person name="Hosoyama A."/>
            <person name="Uohara A."/>
            <person name="Ohji S."/>
            <person name="Ichikawa N."/>
        </authorList>
    </citation>
    <scope>NUCLEOTIDE SEQUENCE [LARGE SCALE GENOMIC DNA]</scope>
    <source>
        <strain evidence="3 4">NBRC 102222</strain>
    </source>
</reference>
<dbReference type="PANTHER" id="PTHR30203:SF25">
    <property type="entry name" value="OUTER MEMBRANE PROTEIN-RELATED"/>
    <property type="match status" value="1"/>
</dbReference>
<evidence type="ECO:0000313" key="3">
    <source>
        <dbReference type="EMBL" id="GEK54054.1"/>
    </source>
</evidence>
<evidence type="ECO:0008006" key="5">
    <source>
        <dbReference type="Google" id="ProtNLM"/>
    </source>
</evidence>
<organism evidence="3 4">
    <name type="scientific">Pseudoalteromonas espejiana</name>
    <dbReference type="NCBI Taxonomy" id="28107"/>
    <lineage>
        <taxon>Bacteria</taxon>
        <taxon>Pseudomonadati</taxon>
        <taxon>Pseudomonadota</taxon>
        <taxon>Gammaproteobacteria</taxon>
        <taxon>Alteromonadales</taxon>
        <taxon>Pseudoalteromonadaceae</taxon>
        <taxon>Pseudoalteromonas</taxon>
    </lineage>
</organism>
<comment type="caution">
    <text evidence="3">The sequence shown here is derived from an EMBL/GenBank/DDBJ whole genome shotgun (WGS) entry which is preliminary data.</text>
</comment>
<dbReference type="AlphaFoldDB" id="A0A510XSP7"/>
<evidence type="ECO:0000256" key="2">
    <source>
        <dbReference type="RuleBase" id="RU362097"/>
    </source>
</evidence>
<dbReference type="GO" id="GO:0009279">
    <property type="term" value="C:cell outer membrane"/>
    <property type="evidence" value="ECO:0007669"/>
    <property type="project" value="UniProtKB-SubCell"/>
</dbReference>
<dbReference type="Gene3D" id="2.20.200.10">
    <property type="entry name" value="Outer membrane efflux proteins (OEP)"/>
    <property type="match status" value="1"/>
</dbReference>
<keyword evidence="2" id="KW-0812">Transmembrane</keyword>
<dbReference type="Proteomes" id="UP000321419">
    <property type="component" value="Unassembled WGS sequence"/>
</dbReference>